<organism evidence="2 3">
    <name type="scientific">Synaphobranchus kaupii</name>
    <name type="common">Kaup's arrowtooth eel</name>
    <dbReference type="NCBI Taxonomy" id="118154"/>
    <lineage>
        <taxon>Eukaryota</taxon>
        <taxon>Metazoa</taxon>
        <taxon>Chordata</taxon>
        <taxon>Craniata</taxon>
        <taxon>Vertebrata</taxon>
        <taxon>Euteleostomi</taxon>
        <taxon>Actinopterygii</taxon>
        <taxon>Neopterygii</taxon>
        <taxon>Teleostei</taxon>
        <taxon>Anguilliformes</taxon>
        <taxon>Synaphobranchidae</taxon>
        <taxon>Synaphobranchus</taxon>
    </lineage>
</organism>
<dbReference type="Proteomes" id="UP001152622">
    <property type="component" value="Chromosome 16"/>
</dbReference>
<evidence type="ECO:0000313" key="3">
    <source>
        <dbReference type="Proteomes" id="UP001152622"/>
    </source>
</evidence>
<feature type="compositionally biased region" description="Basic and acidic residues" evidence="1">
    <location>
        <begin position="143"/>
        <end position="154"/>
    </location>
</feature>
<proteinExistence type="predicted"/>
<feature type="region of interest" description="Disordered" evidence="1">
    <location>
        <begin position="129"/>
        <end position="250"/>
    </location>
</feature>
<comment type="caution">
    <text evidence="2">The sequence shown here is derived from an EMBL/GenBank/DDBJ whole genome shotgun (WGS) entry which is preliminary data.</text>
</comment>
<reference evidence="2" key="1">
    <citation type="journal article" date="2023" name="Science">
        <title>Genome structures resolve the early diversification of teleost fishes.</title>
        <authorList>
            <person name="Parey E."/>
            <person name="Louis A."/>
            <person name="Montfort J."/>
            <person name="Bouchez O."/>
            <person name="Roques C."/>
            <person name="Iampietro C."/>
            <person name="Lluch J."/>
            <person name="Castinel A."/>
            <person name="Donnadieu C."/>
            <person name="Desvignes T."/>
            <person name="Floi Bucao C."/>
            <person name="Jouanno E."/>
            <person name="Wen M."/>
            <person name="Mejri S."/>
            <person name="Dirks R."/>
            <person name="Jansen H."/>
            <person name="Henkel C."/>
            <person name="Chen W.J."/>
            <person name="Zahm M."/>
            <person name="Cabau C."/>
            <person name="Klopp C."/>
            <person name="Thompson A.W."/>
            <person name="Robinson-Rechavi M."/>
            <person name="Braasch I."/>
            <person name="Lecointre G."/>
            <person name="Bobe J."/>
            <person name="Postlethwait J.H."/>
            <person name="Berthelot C."/>
            <person name="Roest Crollius H."/>
            <person name="Guiguen Y."/>
        </authorList>
    </citation>
    <scope>NUCLEOTIDE SEQUENCE</scope>
    <source>
        <strain evidence="2">WJC10195</strain>
    </source>
</reference>
<keyword evidence="3" id="KW-1185">Reference proteome</keyword>
<evidence type="ECO:0000313" key="2">
    <source>
        <dbReference type="EMBL" id="KAJ8339643.1"/>
    </source>
</evidence>
<dbReference type="AlphaFoldDB" id="A0A9Q1IF89"/>
<dbReference type="EMBL" id="JAINUF010000016">
    <property type="protein sequence ID" value="KAJ8339643.1"/>
    <property type="molecule type" value="Genomic_DNA"/>
</dbReference>
<dbReference type="OrthoDB" id="421226at2759"/>
<feature type="compositionally biased region" description="Basic and acidic residues" evidence="1">
    <location>
        <begin position="240"/>
        <end position="250"/>
    </location>
</feature>
<accession>A0A9Q1IF89</accession>
<feature type="compositionally biased region" description="Basic and acidic residues" evidence="1">
    <location>
        <begin position="37"/>
        <end position="58"/>
    </location>
</feature>
<feature type="region of interest" description="Disordered" evidence="1">
    <location>
        <begin position="1"/>
        <end position="64"/>
    </location>
</feature>
<evidence type="ECO:0000256" key="1">
    <source>
        <dbReference type="SAM" id="MobiDB-lite"/>
    </source>
</evidence>
<gene>
    <name evidence="2" type="ORF">SKAU_G00342760</name>
</gene>
<name>A0A9Q1IF89_SYNKA</name>
<feature type="compositionally biased region" description="Acidic residues" evidence="1">
    <location>
        <begin position="179"/>
        <end position="190"/>
    </location>
</feature>
<protein>
    <submittedName>
        <fullName evidence="2">Uncharacterized protein</fullName>
    </submittedName>
</protein>
<feature type="region of interest" description="Disordered" evidence="1">
    <location>
        <begin position="263"/>
        <end position="291"/>
    </location>
</feature>
<feature type="region of interest" description="Disordered" evidence="1">
    <location>
        <begin position="78"/>
        <end position="105"/>
    </location>
</feature>
<sequence length="291" mass="31737">MFSWVVKVVPQPPEPLTKLGEEKPKAPAPAPAKKVTIKQEVKKEEPKPITAKPKKEETTTETGNQTDVLTWISHGFMNALPQPAGTPKPHRANPEPENTKQEGNASEIRQVPGVVGWIAQGLAKVVPHVEGPKDSEVEETEISEVRKDKEHKTEASAPIYDTKELPDAEPLPHIPVEEVVSEVEPPEDDSSFPPRVLDWLKQGFEKMVPQPPDSLSQAETPASKAEPPVQKVPSPPPEPPKPEAVEPKATKVVDWIVQGLGRMVPQPVTKSKDSGDCNATVHNGGRTMRAP</sequence>